<organism evidence="1 2">
    <name type="scientific">Macrosiphum euphorbiae</name>
    <name type="common">potato aphid</name>
    <dbReference type="NCBI Taxonomy" id="13131"/>
    <lineage>
        <taxon>Eukaryota</taxon>
        <taxon>Metazoa</taxon>
        <taxon>Ecdysozoa</taxon>
        <taxon>Arthropoda</taxon>
        <taxon>Hexapoda</taxon>
        <taxon>Insecta</taxon>
        <taxon>Pterygota</taxon>
        <taxon>Neoptera</taxon>
        <taxon>Paraneoptera</taxon>
        <taxon>Hemiptera</taxon>
        <taxon>Sternorrhyncha</taxon>
        <taxon>Aphidomorpha</taxon>
        <taxon>Aphidoidea</taxon>
        <taxon>Aphididae</taxon>
        <taxon>Macrosiphini</taxon>
        <taxon>Macrosiphum</taxon>
    </lineage>
</organism>
<gene>
    <name evidence="1" type="ORF">MEUPH1_LOCUS9103</name>
</gene>
<accession>A0AAV0WAU9</accession>
<keyword evidence="2" id="KW-1185">Reference proteome</keyword>
<protein>
    <submittedName>
        <fullName evidence="1">Uncharacterized protein</fullName>
    </submittedName>
</protein>
<comment type="caution">
    <text evidence="1">The sequence shown here is derived from an EMBL/GenBank/DDBJ whole genome shotgun (WGS) entry which is preliminary data.</text>
</comment>
<proteinExistence type="predicted"/>
<evidence type="ECO:0000313" key="1">
    <source>
        <dbReference type="EMBL" id="CAI6352913.1"/>
    </source>
</evidence>
<sequence>MKLKFLTDEKAIIENEKQLHHRKSEKAREGMKLDATEAKLNNNITCIAFDLMKTLATPIVSTGICYYKRQLWTYCLEDL</sequence>
<evidence type="ECO:0000313" key="2">
    <source>
        <dbReference type="Proteomes" id="UP001160148"/>
    </source>
</evidence>
<name>A0AAV0WAU9_9HEMI</name>
<dbReference type="EMBL" id="CARXXK010000002">
    <property type="protein sequence ID" value="CAI6352913.1"/>
    <property type="molecule type" value="Genomic_DNA"/>
</dbReference>
<dbReference type="AlphaFoldDB" id="A0AAV0WAU9"/>
<reference evidence="1 2" key="1">
    <citation type="submission" date="2023-01" db="EMBL/GenBank/DDBJ databases">
        <authorList>
            <person name="Whitehead M."/>
        </authorList>
    </citation>
    <scope>NUCLEOTIDE SEQUENCE [LARGE SCALE GENOMIC DNA]</scope>
</reference>
<dbReference type="Proteomes" id="UP001160148">
    <property type="component" value="Unassembled WGS sequence"/>
</dbReference>